<dbReference type="SUPFAM" id="SSF140860">
    <property type="entry name" value="Pseudo ankyrin repeat-like"/>
    <property type="match status" value="1"/>
</dbReference>
<evidence type="ECO:0000313" key="3">
    <source>
        <dbReference type="EMBL" id="KAB2613423.1"/>
    </source>
</evidence>
<evidence type="ECO:0000256" key="1">
    <source>
        <dbReference type="SAM" id="Phobius"/>
    </source>
</evidence>
<keyword evidence="1" id="KW-1133">Transmembrane helix</keyword>
<dbReference type="PANTHER" id="PTHR24177:SF329">
    <property type="entry name" value="ANKYRIN REPEAT PROTEIN"/>
    <property type="match status" value="1"/>
</dbReference>
<comment type="caution">
    <text evidence="3">The sequence shown here is derived from an EMBL/GenBank/DDBJ whole genome shotgun (WGS) entry which is preliminary data.</text>
</comment>
<dbReference type="OrthoDB" id="1880601at2759"/>
<protein>
    <recommendedName>
        <fullName evidence="2">PGG domain-containing protein</fullName>
    </recommendedName>
</protein>
<sequence>MLHQNHRLNMAQGVWKSMARGVFETMAGALKTSLHPSSTDEYSKYEPFFDAVKAGDWKTAKEFYNQHPEAVRARHPFSGKTALHMAVDARQTKMVEKLVKLMDEKDLEIKSTVGGVTALGVASNTGITEMAECMVKKNRKLLTIPNSFNMIPLVRAYCNGYWHMARYLYSETPVEYLWADNGPSGATIISQSFASKEFEIAWDLIQSCPKLAFTVDHFDSTPLHALAGLPSSFRSGAHLNFWQQWIYNRIDIQPPPLTVNFTAITVRNEENGQANNKRTPMRSVAGLLEGLVSHSKKQKEGLVSYIAEKLGISHIYKIKTVHVRSLAVLDVMCKEIKKLDMDQQLLSTVASAMLRAVDKGNVEFITKICKSNPELQFVWNNEKSKILFHYAVQCRQEKIYNLLHGISAKDWFIALTDNDKNNMLHMAGLLAPFTQLNCIPGAALQMQRELQWYKEVEEVVPPKFLDSTNKDNLTPRDLFTKSHSELLQKGEKWMKETATSYTVVGALIITMMFAAAITVPGGNKDTGFPAFINEKLFMVFIASDAISLFSSTTATLTFLGILTSRYAEDDFLKSLPTKMIIGLATLFFAIATMMIAFSTALLIINRGHSWIVIPVILLSSVPVTLFAWMEFPLLVRITVSTYGKGKFNRNMKRWLR</sequence>
<proteinExistence type="predicted"/>
<feature type="transmembrane region" description="Helical" evidence="1">
    <location>
        <begin position="610"/>
        <end position="628"/>
    </location>
</feature>
<name>A0A5N5GEB2_9ROSA</name>
<evidence type="ECO:0000313" key="4">
    <source>
        <dbReference type="Proteomes" id="UP000327157"/>
    </source>
</evidence>
<keyword evidence="1" id="KW-0812">Transmembrane</keyword>
<dbReference type="SUPFAM" id="SSF48403">
    <property type="entry name" value="Ankyrin repeat"/>
    <property type="match status" value="1"/>
</dbReference>
<dbReference type="PANTHER" id="PTHR24177">
    <property type="entry name" value="CASKIN"/>
    <property type="match status" value="1"/>
</dbReference>
<dbReference type="Pfam" id="PF13962">
    <property type="entry name" value="PGG"/>
    <property type="match status" value="1"/>
</dbReference>
<keyword evidence="1" id="KW-0472">Membrane</keyword>
<keyword evidence="4" id="KW-1185">Reference proteome</keyword>
<reference evidence="4" key="2">
    <citation type="submission" date="2019-10" db="EMBL/GenBank/DDBJ databases">
        <title>A de novo genome assembly of a pear dwarfing rootstock.</title>
        <authorList>
            <person name="Wang F."/>
            <person name="Wang J."/>
            <person name="Li S."/>
            <person name="Zhang Y."/>
            <person name="Fang M."/>
            <person name="Ma L."/>
            <person name="Zhao Y."/>
            <person name="Jiang S."/>
        </authorList>
    </citation>
    <scope>NUCLEOTIDE SEQUENCE [LARGE SCALE GENOMIC DNA]</scope>
</reference>
<reference evidence="3 4" key="1">
    <citation type="submission" date="2019-09" db="EMBL/GenBank/DDBJ databases">
        <authorList>
            <person name="Ou C."/>
        </authorList>
    </citation>
    <scope>NUCLEOTIDE SEQUENCE [LARGE SCALE GENOMIC DNA]</scope>
    <source>
        <strain evidence="3">S2</strain>
        <tissue evidence="3">Leaf</tissue>
    </source>
</reference>
<dbReference type="GO" id="GO:0016020">
    <property type="term" value="C:membrane"/>
    <property type="evidence" value="ECO:0007669"/>
    <property type="project" value="TreeGrafter"/>
</dbReference>
<dbReference type="Proteomes" id="UP000327157">
    <property type="component" value="Chromosome 9"/>
</dbReference>
<dbReference type="EMBL" id="SMOL01000458">
    <property type="protein sequence ID" value="KAB2613423.1"/>
    <property type="molecule type" value="Genomic_DNA"/>
</dbReference>
<feature type="transmembrane region" description="Helical" evidence="1">
    <location>
        <begin position="498"/>
        <end position="517"/>
    </location>
</feature>
<dbReference type="Gene3D" id="1.25.40.20">
    <property type="entry name" value="Ankyrin repeat-containing domain"/>
    <property type="match status" value="1"/>
</dbReference>
<gene>
    <name evidence="3" type="ORF">D8674_035739</name>
</gene>
<evidence type="ECO:0000259" key="2">
    <source>
        <dbReference type="Pfam" id="PF13962"/>
    </source>
</evidence>
<feature type="transmembrane region" description="Helical" evidence="1">
    <location>
        <begin position="537"/>
        <end position="559"/>
    </location>
</feature>
<dbReference type="InterPro" id="IPR026961">
    <property type="entry name" value="PGG_dom"/>
</dbReference>
<organism evidence="3 4">
    <name type="scientific">Pyrus ussuriensis x Pyrus communis</name>
    <dbReference type="NCBI Taxonomy" id="2448454"/>
    <lineage>
        <taxon>Eukaryota</taxon>
        <taxon>Viridiplantae</taxon>
        <taxon>Streptophyta</taxon>
        <taxon>Embryophyta</taxon>
        <taxon>Tracheophyta</taxon>
        <taxon>Spermatophyta</taxon>
        <taxon>Magnoliopsida</taxon>
        <taxon>eudicotyledons</taxon>
        <taxon>Gunneridae</taxon>
        <taxon>Pentapetalae</taxon>
        <taxon>rosids</taxon>
        <taxon>fabids</taxon>
        <taxon>Rosales</taxon>
        <taxon>Rosaceae</taxon>
        <taxon>Amygdaloideae</taxon>
        <taxon>Maleae</taxon>
        <taxon>Pyrus</taxon>
    </lineage>
</organism>
<feature type="transmembrane region" description="Helical" evidence="1">
    <location>
        <begin position="580"/>
        <end position="604"/>
    </location>
</feature>
<dbReference type="AlphaFoldDB" id="A0A5N5GEB2"/>
<accession>A0A5N5GEB2</accession>
<dbReference type="InterPro" id="IPR036770">
    <property type="entry name" value="Ankyrin_rpt-contain_sf"/>
</dbReference>
<reference evidence="3 4" key="3">
    <citation type="submission" date="2019-11" db="EMBL/GenBank/DDBJ databases">
        <title>A de novo genome assembly of a pear dwarfing rootstock.</title>
        <authorList>
            <person name="Wang F."/>
            <person name="Wang J."/>
            <person name="Li S."/>
            <person name="Zhang Y."/>
            <person name="Fang M."/>
            <person name="Ma L."/>
            <person name="Zhao Y."/>
            <person name="Jiang S."/>
        </authorList>
    </citation>
    <scope>NUCLEOTIDE SEQUENCE [LARGE SCALE GENOMIC DNA]</scope>
    <source>
        <strain evidence="3">S2</strain>
        <tissue evidence="3">Leaf</tissue>
    </source>
</reference>
<feature type="domain" description="PGG" evidence="2">
    <location>
        <begin position="491"/>
        <end position="602"/>
    </location>
</feature>